<keyword evidence="2" id="KW-0812">Transmembrane</keyword>
<dbReference type="OrthoDB" id="1708389at2759"/>
<dbReference type="AlphaFoldDB" id="A0A2J5I9C8"/>
<keyword evidence="2" id="KW-1133">Transmembrane helix</keyword>
<dbReference type="PANTHER" id="PTHR38694">
    <property type="entry name" value="CONSERVED EXPRESSED PROTEIN"/>
    <property type="match status" value="1"/>
</dbReference>
<accession>A0A2J5I9C8</accession>
<feature type="transmembrane region" description="Helical" evidence="2">
    <location>
        <begin position="115"/>
        <end position="136"/>
    </location>
</feature>
<dbReference type="PANTHER" id="PTHR38694:SF2">
    <property type="match status" value="1"/>
</dbReference>
<keyword evidence="2" id="KW-0472">Membrane</keyword>
<evidence type="ECO:0000313" key="3">
    <source>
        <dbReference type="EMBL" id="PLN86552.1"/>
    </source>
</evidence>
<keyword evidence="4" id="KW-1185">Reference proteome</keyword>
<reference evidence="4" key="1">
    <citation type="submission" date="2017-12" db="EMBL/GenBank/DDBJ databases">
        <authorList>
            <consortium name="DOE Joint Genome Institute"/>
            <person name="Mondo S.J."/>
            <person name="Kjaerbolling I."/>
            <person name="Vesth T.C."/>
            <person name="Frisvad J.C."/>
            <person name="Nybo J.L."/>
            <person name="Theobald S."/>
            <person name="Kuo A."/>
            <person name="Bowyer P."/>
            <person name="Matsuda Y."/>
            <person name="Lyhne E.K."/>
            <person name="Kogle M.E."/>
            <person name="Clum A."/>
            <person name="Lipzen A."/>
            <person name="Salamov A."/>
            <person name="Ngan C.Y."/>
            <person name="Daum C."/>
            <person name="Chiniquy J."/>
            <person name="Barry K."/>
            <person name="LaButti K."/>
            <person name="Haridas S."/>
            <person name="Simmons B.A."/>
            <person name="Magnuson J.K."/>
            <person name="Mortensen U.H."/>
            <person name="Larsen T.O."/>
            <person name="Grigoriev I.V."/>
            <person name="Baker S.E."/>
            <person name="Andersen M.R."/>
            <person name="Nordberg H.P."/>
            <person name="Cantor M.N."/>
            <person name="Hua S.X."/>
        </authorList>
    </citation>
    <scope>NUCLEOTIDE SEQUENCE [LARGE SCALE GENOMIC DNA]</scope>
    <source>
        <strain evidence="4">IBT 19404</strain>
    </source>
</reference>
<feature type="compositionally biased region" description="Polar residues" evidence="1">
    <location>
        <begin position="473"/>
        <end position="487"/>
    </location>
</feature>
<feature type="region of interest" description="Disordered" evidence="1">
    <location>
        <begin position="243"/>
        <end position="288"/>
    </location>
</feature>
<feature type="transmembrane region" description="Helical" evidence="2">
    <location>
        <begin position="148"/>
        <end position="171"/>
    </location>
</feature>
<feature type="region of interest" description="Disordered" evidence="1">
    <location>
        <begin position="409"/>
        <end position="490"/>
    </location>
</feature>
<protein>
    <submittedName>
        <fullName evidence="3">Uncharacterized protein</fullName>
    </submittedName>
</protein>
<dbReference type="InterPro" id="IPR021709">
    <property type="entry name" value="DUF3292"/>
</dbReference>
<organism evidence="3 4">
    <name type="scientific">Aspergillus taichungensis</name>
    <dbReference type="NCBI Taxonomy" id="482145"/>
    <lineage>
        <taxon>Eukaryota</taxon>
        <taxon>Fungi</taxon>
        <taxon>Dikarya</taxon>
        <taxon>Ascomycota</taxon>
        <taxon>Pezizomycotina</taxon>
        <taxon>Eurotiomycetes</taxon>
        <taxon>Eurotiomycetidae</taxon>
        <taxon>Eurotiales</taxon>
        <taxon>Aspergillaceae</taxon>
        <taxon>Aspergillus</taxon>
        <taxon>Aspergillus subgen. Circumdati</taxon>
    </lineage>
</organism>
<feature type="region of interest" description="Disordered" evidence="1">
    <location>
        <begin position="1"/>
        <end position="48"/>
    </location>
</feature>
<gene>
    <name evidence="3" type="ORF">BDW42DRAFT_76855</name>
</gene>
<dbReference type="Proteomes" id="UP000235023">
    <property type="component" value="Unassembled WGS sequence"/>
</dbReference>
<proteinExistence type="predicted"/>
<sequence length="671" mass="73501">MSEEHIPGGLDDADNNDFVQVNPEESGPLQKVSTTSTTSSRKTQDVAYRQASRTVEESLAAGLSNEDVWMLIRRFNKQIYYVKAADNPAGLDLDLNRAEDEQFPPQKLRITLERFYMSVIVGITALFSHIARLRSWKEPRRTATFCGVYFAALFMDCLIPVIVSTLIALALSRSVRPILFPLPPAPPLDPASDDGENQNQLHDSITGAPEAHKGEAAEQEAKNFVNSVANIAMESAAAKYGQAVMEPTAEEPSPPEPPAPEPMTPDTPGENGAPADKTKKPMKKKIANGTDQTMRILSDITDIYEKFANVFSPTPPFTMITARMRLVGILVAVLVVSRMVSGHMIVKGGAFAAGLGFFGDPIFARTLGVLNAVYPNWKEQLDLQKTLLKGVPNNAQLTLTLLRIGELSGSPLPPPPSPQDGELEWPLKKKKPKPLPSSGSTTSLDKTTTSLDKTTTSLDKTTSLDRTSSTDLQRTQTAGSTASTSPPKQKRRLISKILRFVRRTISTAIKGHMAFDRAMTIAGNAHTRNLIGLLQKRGWVSSPHGPLKFDAKFERKRGAAVIDSTLEPPVLYFTTTASGKVEDDLRLESRKESSVLFQMPVTEIRELKKTEGLGWKSKMIVELTAGSKEAADGLIVSGADPERSFHLTGMRARNQLFNRLVAIDAQFWESR</sequence>
<name>A0A2J5I9C8_9EURO</name>
<dbReference type="EMBL" id="KZ559498">
    <property type="protein sequence ID" value="PLN86552.1"/>
    <property type="molecule type" value="Genomic_DNA"/>
</dbReference>
<evidence type="ECO:0000256" key="1">
    <source>
        <dbReference type="SAM" id="MobiDB-lite"/>
    </source>
</evidence>
<evidence type="ECO:0000313" key="4">
    <source>
        <dbReference type="Proteomes" id="UP000235023"/>
    </source>
</evidence>
<feature type="compositionally biased region" description="Pro residues" evidence="1">
    <location>
        <begin position="252"/>
        <end position="265"/>
    </location>
</feature>
<evidence type="ECO:0000256" key="2">
    <source>
        <dbReference type="SAM" id="Phobius"/>
    </source>
</evidence>
<dbReference type="Pfam" id="PF11696">
    <property type="entry name" value="DUF3292"/>
    <property type="match status" value="1"/>
</dbReference>
<feature type="compositionally biased region" description="Low complexity" evidence="1">
    <location>
        <begin position="436"/>
        <end position="472"/>
    </location>
</feature>